<sequence>MAANRLQDKQQSKWVEDITDMMAEGPRVILRLPKIRQAVIESPESMLWFSKVKTELEMLWLEMGKILNCEDDNGVVDESDAILQEIFRV</sequence>
<proteinExistence type="predicted"/>
<evidence type="ECO:0000313" key="1">
    <source>
        <dbReference type="EMBL" id="KAH3773704.1"/>
    </source>
</evidence>
<reference evidence="1" key="1">
    <citation type="journal article" date="2019" name="bioRxiv">
        <title>The Genome of the Zebra Mussel, Dreissena polymorpha: A Resource for Invasive Species Research.</title>
        <authorList>
            <person name="McCartney M.A."/>
            <person name="Auch B."/>
            <person name="Kono T."/>
            <person name="Mallez S."/>
            <person name="Zhang Y."/>
            <person name="Obille A."/>
            <person name="Becker A."/>
            <person name="Abrahante J.E."/>
            <person name="Garbe J."/>
            <person name="Badalamenti J.P."/>
            <person name="Herman A."/>
            <person name="Mangelson H."/>
            <person name="Liachko I."/>
            <person name="Sullivan S."/>
            <person name="Sone E.D."/>
            <person name="Koren S."/>
            <person name="Silverstein K.A.T."/>
            <person name="Beckman K.B."/>
            <person name="Gohl D.M."/>
        </authorList>
    </citation>
    <scope>NUCLEOTIDE SEQUENCE</scope>
    <source>
        <strain evidence="1">Duluth1</strain>
        <tissue evidence="1">Whole animal</tissue>
    </source>
</reference>
<dbReference type="AlphaFoldDB" id="A0A9D4IHR4"/>
<protein>
    <submittedName>
        <fullName evidence="1">Uncharacterized protein</fullName>
    </submittedName>
</protein>
<reference evidence="1" key="2">
    <citation type="submission" date="2020-11" db="EMBL/GenBank/DDBJ databases">
        <authorList>
            <person name="McCartney M.A."/>
            <person name="Auch B."/>
            <person name="Kono T."/>
            <person name="Mallez S."/>
            <person name="Becker A."/>
            <person name="Gohl D.M."/>
            <person name="Silverstein K.A.T."/>
            <person name="Koren S."/>
            <person name="Bechman K.B."/>
            <person name="Herman A."/>
            <person name="Abrahante J.E."/>
            <person name="Garbe J."/>
        </authorList>
    </citation>
    <scope>NUCLEOTIDE SEQUENCE</scope>
    <source>
        <strain evidence="1">Duluth1</strain>
        <tissue evidence="1">Whole animal</tissue>
    </source>
</reference>
<gene>
    <name evidence="1" type="ORF">DPMN_175072</name>
</gene>
<name>A0A9D4IHR4_DREPO</name>
<keyword evidence="2" id="KW-1185">Reference proteome</keyword>
<accession>A0A9D4IHR4</accession>
<evidence type="ECO:0000313" key="2">
    <source>
        <dbReference type="Proteomes" id="UP000828390"/>
    </source>
</evidence>
<organism evidence="1 2">
    <name type="scientific">Dreissena polymorpha</name>
    <name type="common">Zebra mussel</name>
    <name type="synonym">Mytilus polymorpha</name>
    <dbReference type="NCBI Taxonomy" id="45954"/>
    <lineage>
        <taxon>Eukaryota</taxon>
        <taxon>Metazoa</taxon>
        <taxon>Spiralia</taxon>
        <taxon>Lophotrochozoa</taxon>
        <taxon>Mollusca</taxon>
        <taxon>Bivalvia</taxon>
        <taxon>Autobranchia</taxon>
        <taxon>Heteroconchia</taxon>
        <taxon>Euheterodonta</taxon>
        <taxon>Imparidentia</taxon>
        <taxon>Neoheterodontei</taxon>
        <taxon>Myida</taxon>
        <taxon>Dreissenoidea</taxon>
        <taxon>Dreissenidae</taxon>
        <taxon>Dreissena</taxon>
    </lineage>
</organism>
<comment type="caution">
    <text evidence="1">The sequence shown here is derived from an EMBL/GenBank/DDBJ whole genome shotgun (WGS) entry which is preliminary data.</text>
</comment>
<dbReference type="Proteomes" id="UP000828390">
    <property type="component" value="Unassembled WGS sequence"/>
</dbReference>
<dbReference type="EMBL" id="JAIWYP010000009">
    <property type="protein sequence ID" value="KAH3773704.1"/>
    <property type="molecule type" value="Genomic_DNA"/>
</dbReference>